<dbReference type="PANTHER" id="PTHR35372">
    <property type="entry name" value="ATP BINDING PROTEIN-RELATED"/>
    <property type="match status" value="1"/>
</dbReference>
<evidence type="ECO:0000256" key="3">
    <source>
        <dbReference type="ARBA" id="ARBA00022840"/>
    </source>
</evidence>
<evidence type="ECO:0000259" key="4">
    <source>
        <dbReference type="PROSITE" id="PS51206"/>
    </source>
</evidence>
<keyword evidence="2" id="KW-0378">Hydrolase</keyword>
<dbReference type="SMART" id="SM00885">
    <property type="entry name" value="D5_N"/>
    <property type="match status" value="1"/>
</dbReference>
<dbReference type="InterPro" id="IPR045455">
    <property type="entry name" value="NrS-1_pol-like_helicase"/>
</dbReference>
<evidence type="ECO:0000313" key="6">
    <source>
        <dbReference type="Proteomes" id="UP000437736"/>
    </source>
</evidence>
<dbReference type="NCBIfam" id="TIGR01613">
    <property type="entry name" value="primase_Cterm"/>
    <property type="match status" value="1"/>
</dbReference>
<name>A0ABW9QPH8_9ACTN</name>
<feature type="domain" description="SF3 helicase" evidence="4">
    <location>
        <begin position="189"/>
        <end position="348"/>
    </location>
</feature>
<evidence type="ECO:0000313" key="5">
    <source>
        <dbReference type="EMBL" id="MST31624.1"/>
    </source>
</evidence>
<comment type="caution">
    <text evidence="5">The sequence shown here is derived from an EMBL/GenBank/DDBJ whole genome shotgun (WGS) entry which is preliminary data.</text>
</comment>
<dbReference type="InterPro" id="IPR051620">
    <property type="entry name" value="ORF904-like_C"/>
</dbReference>
<proteinExistence type="predicted"/>
<keyword evidence="6" id="KW-1185">Reference proteome</keyword>
<dbReference type="InterPro" id="IPR014015">
    <property type="entry name" value="Helicase_SF3_DNA-vir"/>
</dbReference>
<dbReference type="Pfam" id="PF08706">
    <property type="entry name" value="D5_N"/>
    <property type="match status" value="1"/>
</dbReference>
<dbReference type="Gene3D" id="3.40.50.300">
    <property type="entry name" value="P-loop containing nucleotide triphosphate hydrolases"/>
    <property type="match status" value="1"/>
</dbReference>
<keyword evidence="3" id="KW-0067">ATP-binding</keyword>
<evidence type="ECO:0000256" key="1">
    <source>
        <dbReference type="ARBA" id="ARBA00022741"/>
    </source>
</evidence>
<dbReference type="InterPro" id="IPR006500">
    <property type="entry name" value="Helicase_put_C_phage/plasmid"/>
</dbReference>
<dbReference type="Pfam" id="PF19263">
    <property type="entry name" value="DUF5906"/>
    <property type="match status" value="1"/>
</dbReference>
<sequence>MSATDEWDDLVAEIDGIRPAAQLHEPSSHYEMSELGNARRLVDTFGADLRYVPQWGRWLAWDGSRWAVDSTGQVERCAKATAEAILDEARAVGDDKRFRHGLRAQSASGVRNTVALAGTEPGVPVLVDELDADPMLLGVANGTVDLRTGKLRPSERSDLLTKASRVAYDMDAGCPGFEAFLADILPDPEVRAFLQRFAGYSLTGDVSEHALLVCYGVGANGKSTLLRLLLRLLGEHSIPAPPRLLIADRHPEHPTSVASLHGRRLAVVMEVDEGARWDEATVKNLTGGDRLTARYMRQDFWDFAPTHKFIVATNHKPTVRGGDLGIWRRINLVPFEVTVPPERQDPHLAERLEAELPGILNWALRGCLIWQRDGLGVPAAIREATEAYRAEQDVLAQFLGEVTVTTPVGKVNGGQLYRAYTSWCATQGLDHPLSQKAFVSRLQDRGLRSETDRSKARWWLGIALPIQEAPRGADL</sequence>
<organism evidence="5 6">
    <name type="scientific">Acidiferrimicrobium australe</name>
    <dbReference type="NCBI Taxonomy" id="2664430"/>
    <lineage>
        <taxon>Bacteria</taxon>
        <taxon>Bacillati</taxon>
        <taxon>Actinomycetota</taxon>
        <taxon>Acidimicrobiia</taxon>
        <taxon>Acidimicrobiales</taxon>
        <taxon>Acidimicrobiaceae</taxon>
        <taxon>Acidiferrimicrobium</taxon>
    </lineage>
</organism>
<accession>A0ABW9QPH8</accession>
<dbReference type="EMBL" id="WJHE01000107">
    <property type="protein sequence ID" value="MST31624.1"/>
    <property type="molecule type" value="Genomic_DNA"/>
</dbReference>
<dbReference type="InterPro" id="IPR027417">
    <property type="entry name" value="P-loop_NTPase"/>
</dbReference>
<protein>
    <recommendedName>
        <fullName evidence="4">SF3 helicase domain-containing protein</fullName>
    </recommendedName>
</protein>
<keyword evidence="1" id="KW-0547">Nucleotide-binding</keyword>
<dbReference type="Proteomes" id="UP000437736">
    <property type="component" value="Unassembled WGS sequence"/>
</dbReference>
<reference evidence="5 6" key="1">
    <citation type="submission" date="2019-11" db="EMBL/GenBank/DDBJ databases">
        <title>Acidiferrimicrobium australis gen. nov., sp. nov., an acidophilic and obligately heterotrophic, member of the Actinobacteria that catalyses dissimilatory oxido- reduction of iron isolated from metal-rich acidic water in Chile.</title>
        <authorList>
            <person name="Gonzalez D."/>
            <person name="Huber K."/>
            <person name="Hedrich S."/>
            <person name="Rojas-Villalobos C."/>
            <person name="Quatrini R."/>
            <person name="Dinamarca M.A."/>
            <person name="Schwarz A."/>
            <person name="Canales C."/>
            <person name="Nancucheo I."/>
        </authorList>
    </citation>
    <scope>NUCLEOTIDE SEQUENCE [LARGE SCALE GENOMIC DNA]</scope>
    <source>
        <strain evidence="5 6">USS-CCA1</strain>
    </source>
</reference>
<gene>
    <name evidence="5" type="ORF">GHK86_02610</name>
</gene>
<dbReference type="PANTHER" id="PTHR35372:SF2">
    <property type="entry name" value="SF3 HELICASE DOMAIN-CONTAINING PROTEIN"/>
    <property type="match status" value="1"/>
</dbReference>
<dbReference type="PROSITE" id="PS51206">
    <property type="entry name" value="SF3_HELICASE_1"/>
    <property type="match status" value="1"/>
</dbReference>
<dbReference type="SUPFAM" id="SSF52540">
    <property type="entry name" value="P-loop containing nucleoside triphosphate hydrolases"/>
    <property type="match status" value="1"/>
</dbReference>
<dbReference type="InterPro" id="IPR014818">
    <property type="entry name" value="Phage/plasmid_primase_P4_C"/>
</dbReference>
<evidence type="ECO:0000256" key="2">
    <source>
        <dbReference type="ARBA" id="ARBA00022801"/>
    </source>
</evidence>